<proteinExistence type="predicted"/>
<evidence type="ECO:0000313" key="2">
    <source>
        <dbReference type="Proteomes" id="UP000574133"/>
    </source>
</evidence>
<comment type="caution">
    <text evidence="1">The sequence shown here is derived from an EMBL/GenBank/DDBJ whole genome shotgun (WGS) entry which is preliminary data.</text>
</comment>
<dbReference type="InterPro" id="IPR008972">
    <property type="entry name" value="Cupredoxin"/>
</dbReference>
<dbReference type="EMBL" id="JACJVN010000078">
    <property type="protein sequence ID" value="MBB6679301.1"/>
    <property type="molecule type" value="Genomic_DNA"/>
</dbReference>
<dbReference type="SUPFAM" id="SSF49503">
    <property type="entry name" value="Cupredoxins"/>
    <property type="match status" value="1"/>
</dbReference>
<reference evidence="1 2" key="1">
    <citation type="submission" date="2020-08" db="EMBL/GenBank/DDBJ databases">
        <title>Cohnella phylogeny.</title>
        <authorList>
            <person name="Dunlap C."/>
        </authorList>
    </citation>
    <scope>NUCLEOTIDE SEQUENCE [LARGE SCALE GENOMIC DNA]</scope>
    <source>
        <strain evidence="1 2">DSM 103658</strain>
    </source>
</reference>
<dbReference type="Proteomes" id="UP000574133">
    <property type="component" value="Unassembled WGS sequence"/>
</dbReference>
<protein>
    <submittedName>
        <fullName evidence="1">Cytochrome C oxidase subunit II</fullName>
    </submittedName>
</protein>
<dbReference type="AlphaFoldDB" id="A0A841TL80"/>
<dbReference type="Gene3D" id="2.60.40.420">
    <property type="entry name" value="Cupredoxins - blue copper proteins"/>
    <property type="match status" value="1"/>
</dbReference>
<accession>A0A841TL80</accession>
<sequence>MYKWIMPALIVIACLFGVYLLAQGLPEKPKEEQLAEGTELLKITATNFNFNEEEYHVKAGTPYVISFSNNLGNHGAAIDELNINLTKDNPRMEYTFTEPGTYDLHCSIQCGQGHAGMTAKVIVE</sequence>
<evidence type="ECO:0000313" key="1">
    <source>
        <dbReference type="EMBL" id="MBB6679301.1"/>
    </source>
</evidence>
<organism evidence="1 2">
    <name type="scientific">Cohnella lubricantis</name>
    <dbReference type="NCBI Taxonomy" id="2163172"/>
    <lineage>
        <taxon>Bacteria</taxon>
        <taxon>Bacillati</taxon>
        <taxon>Bacillota</taxon>
        <taxon>Bacilli</taxon>
        <taxon>Bacillales</taxon>
        <taxon>Paenibacillaceae</taxon>
        <taxon>Cohnella</taxon>
    </lineage>
</organism>
<dbReference type="RefSeq" id="WP_185180562.1">
    <property type="nucleotide sequence ID" value="NZ_CBCSEP010000027.1"/>
</dbReference>
<name>A0A841TL80_9BACL</name>
<gene>
    <name evidence="1" type="ORF">H4Q31_18585</name>
</gene>
<keyword evidence="2" id="KW-1185">Reference proteome</keyword>